<dbReference type="Gene3D" id="2.60.40.4070">
    <property type="match status" value="1"/>
</dbReference>
<dbReference type="InterPro" id="IPR026444">
    <property type="entry name" value="Secre_tail"/>
</dbReference>
<comment type="caution">
    <text evidence="1">The sequence shown here is derived from an EMBL/GenBank/DDBJ whole genome shotgun (WGS) entry which is preliminary data.</text>
</comment>
<evidence type="ECO:0000313" key="2">
    <source>
        <dbReference type="Proteomes" id="UP000231028"/>
    </source>
</evidence>
<gene>
    <name evidence="1" type="ORF">COZ13_03130</name>
</gene>
<dbReference type="Pfam" id="PF13585">
    <property type="entry name" value="CHU_C"/>
    <property type="match status" value="1"/>
</dbReference>
<accession>A0A2M7P2F4</accession>
<organism evidence="1 2">
    <name type="scientific">Candidatus Desantisbacteria bacterium CG_4_10_14_3_um_filter_40_18</name>
    <dbReference type="NCBI Taxonomy" id="1974544"/>
    <lineage>
        <taxon>Bacteria</taxon>
        <taxon>Candidatus Desantisiibacteriota</taxon>
    </lineage>
</organism>
<sequence length="280" mass="31151">MDQAGNQAKSEPLYIYPSPLQLAAPSVPTTTGISIRSENGGTIIISGKFGQTTLKISPDALFENSQVTLTNILKSTGKLAVANFNIRQEKNITPVPDSYRSLVCTNQANGKPVSSTKQAMQLCIPYGDDNHDGIVDETTIRVETLKIFKLNEVSNRWDMITDSYPVNTKYEVRANIYEFGVYAIMSYEPVYSLDDVKVYPNPFYPNMNQKCKFSPLPSGRLTISIYNSAGEQVRVLRQHSNEAMEWDGNNDHDDAVASGIYFYLIKNADGKRTGKIGLIR</sequence>
<evidence type="ECO:0008006" key="3">
    <source>
        <dbReference type="Google" id="ProtNLM"/>
    </source>
</evidence>
<protein>
    <recommendedName>
        <fullName evidence="3">FlgD Ig-like domain-containing protein</fullName>
    </recommendedName>
</protein>
<dbReference type="NCBIfam" id="TIGR04183">
    <property type="entry name" value="Por_Secre_tail"/>
    <property type="match status" value="1"/>
</dbReference>
<proteinExistence type="predicted"/>
<name>A0A2M7P2F4_9BACT</name>
<reference evidence="2" key="1">
    <citation type="submission" date="2017-09" db="EMBL/GenBank/DDBJ databases">
        <title>Depth-based differentiation of microbial function through sediment-hosted aquifers and enrichment of novel symbionts in the deep terrestrial subsurface.</title>
        <authorList>
            <person name="Probst A.J."/>
            <person name="Ladd B."/>
            <person name="Jarett J.K."/>
            <person name="Geller-Mcgrath D.E."/>
            <person name="Sieber C.M.K."/>
            <person name="Emerson J.B."/>
            <person name="Anantharaman K."/>
            <person name="Thomas B.C."/>
            <person name="Malmstrom R."/>
            <person name="Stieglmeier M."/>
            <person name="Klingl A."/>
            <person name="Woyke T."/>
            <person name="Ryan C.M."/>
            <person name="Banfield J.F."/>
        </authorList>
    </citation>
    <scope>NUCLEOTIDE SEQUENCE [LARGE SCALE GENOMIC DNA]</scope>
</reference>
<evidence type="ECO:0000313" key="1">
    <source>
        <dbReference type="EMBL" id="PIY19862.1"/>
    </source>
</evidence>
<dbReference type="AlphaFoldDB" id="A0A2M7P2F4"/>
<dbReference type="Proteomes" id="UP000231028">
    <property type="component" value="Unassembled WGS sequence"/>
</dbReference>
<dbReference type="EMBL" id="PFKI01000098">
    <property type="protein sequence ID" value="PIY19862.1"/>
    <property type="molecule type" value="Genomic_DNA"/>
</dbReference>